<comment type="subcellular location">
    <subcellularLocation>
        <location evidence="1">Golgi apparatus membrane</location>
        <topology evidence="1">Single-pass type II membrane protein</topology>
    </subcellularLocation>
</comment>
<evidence type="ECO:0000256" key="8">
    <source>
        <dbReference type="ARBA" id="ARBA00023136"/>
    </source>
</evidence>
<keyword evidence="4" id="KW-0812">Transmembrane</keyword>
<keyword evidence="9" id="KW-0325">Glycoprotein</keyword>
<dbReference type="AlphaFoldDB" id="A0A2R5GP74"/>
<comment type="similarity">
    <text evidence="2">Belongs to the galactose-3-O-sulfotransferase family.</text>
</comment>
<dbReference type="PANTHER" id="PTHR14647:SF87">
    <property type="entry name" value="PUTATIVE-RELATED"/>
    <property type="match status" value="1"/>
</dbReference>
<evidence type="ECO:0000313" key="11">
    <source>
        <dbReference type="Proteomes" id="UP000241890"/>
    </source>
</evidence>
<dbReference type="Gene3D" id="3.40.50.300">
    <property type="entry name" value="P-loop containing nucleotide triphosphate hydrolases"/>
    <property type="match status" value="1"/>
</dbReference>
<dbReference type="GO" id="GO:0001733">
    <property type="term" value="F:galactosylceramide sulfotransferase activity"/>
    <property type="evidence" value="ECO:0007669"/>
    <property type="project" value="InterPro"/>
</dbReference>
<evidence type="ECO:0000313" key="10">
    <source>
        <dbReference type="EMBL" id="GBG30121.1"/>
    </source>
</evidence>
<dbReference type="InterPro" id="IPR027417">
    <property type="entry name" value="P-loop_NTPase"/>
</dbReference>
<dbReference type="GO" id="GO:0009247">
    <property type="term" value="P:glycolipid biosynthetic process"/>
    <property type="evidence" value="ECO:0007669"/>
    <property type="project" value="InterPro"/>
</dbReference>
<name>A0A2R5GP74_9STRA</name>
<evidence type="ECO:0000256" key="5">
    <source>
        <dbReference type="ARBA" id="ARBA00022968"/>
    </source>
</evidence>
<gene>
    <name evidence="10" type="ORF">FCC1311_063412</name>
</gene>
<dbReference type="InParanoid" id="A0A2R5GP74"/>
<reference evidence="10 11" key="1">
    <citation type="submission" date="2017-12" db="EMBL/GenBank/DDBJ databases">
        <title>Sequencing, de novo assembly and annotation of complete genome of a new Thraustochytrid species, strain FCC1311.</title>
        <authorList>
            <person name="Sedici K."/>
            <person name="Godart F."/>
            <person name="Aiese Cigliano R."/>
            <person name="Sanseverino W."/>
            <person name="Barakat M."/>
            <person name="Ortet P."/>
            <person name="Marechal E."/>
            <person name="Cagnac O."/>
            <person name="Amato A."/>
        </authorList>
    </citation>
    <scope>NUCLEOTIDE SEQUENCE [LARGE SCALE GENOMIC DNA]</scope>
</reference>
<evidence type="ECO:0000256" key="2">
    <source>
        <dbReference type="ARBA" id="ARBA00008124"/>
    </source>
</evidence>
<keyword evidence="8" id="KW-0472">Membrane</keyword>
<evidence type="ECO:0000256" key="4">
    <source>
        <dbReference type="ARBA" id="ARBA00022692"/>
    </source>
</evidence>
<keyword evidence="6" id="KW-1133">Transmembrane helix</keyword>
<comment type="caution">
    <text evidence="10">The sequence shown here is derived from an EMBL/GenBank/DDBJ whole genome shotgun (WGS) entry which is preliminary data.</text>
</comment>
<dbReference type="OrthoDB" id="514299at2759"/>
<evidence type="ECO:0000256" key="7">
    <source>
        <dbReference type="ARBA" id="ARBA00023034"/>
    </source>
</evidence>
<evidence type="ECO:0000256" key="6">
    <source>
        <dbReference type="ARBA" id="ARBA00022989"/>
    </source>
</evidence>
<dbReference type="InterPro" id="IPR009729">
    <property type="entry name" value="Gal-3-0_sulfotransfrase"/>
</dbReference>
<keyword evidence="5" id="KW-0735">Signal-anchor</keyword>
<keyword evidence="3 10" id="KW-0808">Transferase</keyword>
<organism evidence="10 11">
    <name type="scientific">Hondaea fermentalgiana</name>
    <dbReference type="NCBI Taxonomy" id="2315210"/>
    <lineage>
        <taxon>Eukaryota</taxon>
        <taxon>Sar</taxon>
        <taxon>Stramenopiles</taxon>
        <taxon>Bigyra</taxon>
        <taxon>Labyrinthulomycetes</taxon>
        <taxon>Thraustochytrida</taxon>
        <taxon>Thraustochytriidae</taxon>
        <taxon>Hondaea</taxon>
    </lineage>
</organism>
<evidence type="ECO:0000256" key="1">
    <source>
        <dbReference type="ARBA" id="ARBA00004323"/>
    </source>
</evidence>
<dbReference type="PANTHER" id="PTHR14647">
    <property type="entry name" value="GALACTOSE-3-O-SULFOTRANSFERASE"/>
    <property type="match status" value="1"/>
</dbReference>
<dbReference type="EMBL" id="BEYU01000071">
    <property type="protein sequence ID" value="GBG30121.1"/>
    <property type="molecule type" value="Genomic_DNA"/>
</dbReference>
<evidence type="ECO:0000256" key="9">
    <source>
        <dbReference type="ARBA" id="ARBA00023180"/>
    </source>
</evidence>
<dbReference type="Proteomes" id="UP000241890">
    <property type="component" value="Unassembled WGS sequence"/>
</dbReference>
<protein>
    <submittedName>
        <fullName evidence="10">Galactose-3-O-sulfotransferase 3</fullName>
    </submittedName>
</protein>
<dbReference type="GO" id="GO:0000139">
    <property type="term" value="C:Golgi membrane"/>
    <property type="evidence" value="ECO:0007669"/>
    <property type="project" value="UniProtKB-SubCell"/>
</dbReference>
<proteinExistence type="inferred from homology"/>
<sequence>MEGGKSPMFRQRQTRDGNGSLLAMASMKWSMHIFVAIMLGICILYNSLSGEPVSNERLRSIEIEFNAEVDVEQGGPRPGRAEQLRLRLKDDPFNFLVTDDELEAMSLEQEEIDEEGLLSNFDELLEDEGQRTDAIFEPPPLFSNEEEGRLREASLKALFGVNDPEFSMFTQTEKPPSLYLLKLHKVGGTSVALALKNASVHYNLNECDKLKSCKRDHHKEIFFQHSENTGAIDRIFPGTALVTLFREPVSHFVSKSTWMFNRKYFTEYPLRACDYSEAVGDKPPLLREMKFVCHDDAVRHNATLSQFLERVEKVSRTELKCDESCYSITRPSSKEPSVAIQQLTDSYALYTTTEHLDEFLVLLALRFGWSIDTMIYEKCKDQGEAKISPRDLVGEHAWALEKIKRLTKNMNGVYEHAKSKFESFVGKLGPEFPKLVAIFKERVRAFQEHVRASKKNPKRWRRHKNVLMC</sequence>
<keyword evidence="11" id="KW-1185">Reference proteome</keyword>
<evidence type="ECO:0000256" key="3">
    <source>
        <dbReference type="ARBA" id="ARBA00022679"/>
    </source>
</evidence>
<keyword evidence="7" id="KW-0333">Golgi apparatus</keyword>
<accession>A0A2R5GP74</accession>